<evidence type="ECO:0000256" key="1">
    <source>
        <dbReference type="ARBA" id="ARBA00010169"/>
    </source>
</evidence>
<dbReference type="Proteomes" id="UP000018731">
    <property type="component" value="Unassembled WGS sequence"/>
</dbReference>
<dbReference type="PANTHER" id="PTHR23419:SF8">
    <property type="entry name" value="FI09726P"/>
    <property type="match status" value="1"/>
</dbReference>
<dbReference type="GO" id="GO:0010038">
    <property type="term" value="P:response to metal ion"/>
    <property type="evidence" value="ECO:0007669"/>
    <property type="project" value="InterPro"/>
</dbReference>
<organism evidence="2 3">
    <name type="scientific">Helicobacter macacae MIT 99-5501</name>
    <dbReference type="NCBI Taxonomy" id="1357400"/>
    <lineage>
        <taxon>Bacteria</taxon>
        <taxon>Pseudomonadati</taxon>
        <taxon>Campylobacterota</taxon>
        <taxon>Epsilonproteobacteria</taxon>
        <taxon>Campylobacterales</taxon>
        <taxon>Helicobacteraceae</taxon>
        <taxon>Helicobacter</taxon>
    </lineage>
</organism>
<dbReference type="STRING" id="1357400.HMPREF2086_00940"/>
<dbReference type="Pfam" id="PF03091">
    <property type="entry name" value="CutA1"/>
    <property type="match status" value="1"/>
</dbReference>
<dbReference type="GO" id="GO:0005507">
    <property type="term" value="F:copper ion binding"/>
    <property type="evidence" value="ECO:0007669"/>
    <property type="project" value="TreeGrafter"/>
</dbReference>
<comment type="similarity">
    <text evidence="1">Belongs to the CutA family.</text>
</comment>
<dbReference type="InterPro" id="IPR011322">
    <property type="entry name" value="N-reg_PII-like_a/b"/>
</dbReference>
<dbReference type="OrthoDB" id="37622at2"/>
<dbReference type="SUPFAM" id="SSF54913">
    <property type="entry name" value="GlnB-like"/>
    <property type="match status" value="1"/>
</dbReference>
<dbReference type="InterPro" id="IPR015867">
    <property type="entry name" value="N-reg_PII/ATP_PRibTrfase_C"/>
</dbReference>
<reference evidence="2 3" key="1">
    <citation type="journal article" date="2014" name="Genome Announc.">
        <title>Draft genome sequences of six enterohepatic helicobacter species isolated from humans and one from rhesus macaques.</title>
        <authorList>
            <person name="Shen Z."/>
            <person name="Sheh A."/>
            <person name="Young S.K."/>
            <person name="Abouelliel A."/>
            <person name="Ward D.V."/>
            <person name="Earl A.M."/>
            <person name="Fox J.G."/>
        </authorList>
    </citation>
    <scope>NUCLEOTIDE SEQUENCE [LARGE SCALE GENOMIC DNA]</scope>
    <source>
        <strain evidence="2 3">MIT 99-5501</strain>
    </source>
</reference>
<dbReference type="Gene3D" id="3.30.70.120">
    <property type="match status" value="1"/>
</dbReference>
<keyword evidence="3" id="KW-1185">Reference proteome</keyword>
<dbReference type="RefSeq" id="WP_023927664.1">
    <property type="nucleotide sequence ID" value="NZ_KI669454.1"/>
</dbReference>
<evidence type="ECO:0000313" key="2">
    <source>
        <dbReference type="EMBL" id="ETD24191.1"/>
    </source>
</evidence>
<evidence type="ECO:0008006" key="4">
    <source>
        <dbReference type="Google" id="ProtNLM"/>
    </source>
</evidence>
<dbReference type="PANTHER" id="PTHR23419">
    <property type="entry name" value="DIVALENT CATION TOLERANCE CUTA-RELATED"/>
    <property type="match status" value="1"/>
</dbReference>
<protein>
    <recommendedName>
        <fullName evidence="4">Divalent-cation tolerance protein CutA</fullName>
    </recommendedName>
</protein>
<proteinExistence type="inferred from homology"/>
<dbReference type="AlphaFoldDB" id="V8CBT0"/>
<dbReference type="InterPro" id="IPR004323">
    <property type="entry name" value="Ion_tolerance_CutA"/>
</dbReference>
<accession>V8CBT0</accession>
<name>V8CBT0_9HELI</name>
<dbReference type="EMBL" id="AZJI01000004">
    <property type="protein sequence ID" value="ETD24191.1"/>
    <property type="molecule type" value="Genomic_DNA"/>
</dbReference>
<evidence type="ECO:0000313" key="3">
    <source>
        <dbReference type="Proteomes" id="UP000018731"/>
    </source>
</evidence>
<dbReference type="eggNOG" id="COG1324">
    <property type="taxonomic scope" value="Bacteria"/>
</dbReference>
<dbReference type="HOGENOM" id="CLU_098807_2_0_7"/>
<gene>
    <name evidence="2" type="ORF">HMPREF2086_00940</name>
</gene>
<comment type="caution">
    <text evidence="2">The sequence shown here is derived from an EMBL/GenBank/DDBJ whole genome shotgun (WGS) entry which is preliminary data.</text>
</comment>
<sequence>MPQMPPKTTKYIAIQTTTPTKKEAHKIAKSLLKKRLCACIQIRKITSLYEWQGAICNEREYLLQIKTHKKHFEAIALFIGKIHSYDTPQIISLPIESMSEKYQKWLDKSIN</sequence>
<dbReference type="PATRIC" id="fig|1357400.3.peg.1289"/>